<proteinExistence type="predicted"/>
<keyword evidence="2" id="KW-0695">RNA-directed DNA polymerase</keyword>
<dbReference type="EMBL" id="JAMFTS010000001">
    <property type="protein sequence ID" value="KAJ4810728.1"/>
    <property type="molecule type" value="Genomic_DNA"/>
</dbReference>
<dbReference type="PROSITE" id="PS50878">
    <property type="entry name" value="RT_POL"/>
    <property type="match status" value="1"/>
</dbReference>
<protein>
    <submittedName>
        <fullName evidence="2">RNA-directed DNA polymerase (Reverse transcriptase)-related family protein</fullName>
    </submittedName>
</protein>
<sequence length="904" mass="103315">MFHEKLTQLSKEIGFWAKGRISTIRRQIQFIRIFLERCDRVMEFRLLTGLEKLLKCMFKKRIIDLAAIEEAFWKQRSSVKWRLEGDRNTHFFHAKATRNKRKNFVQKLEVNGVLYSDQKSKGKAFFDFYCNLMGCSSSPVHDLDWNMLYPAINFQDFSILDSLISVEEVLQVINYWPSNRSPGPDEFTGDFYKHFKHELAPEITSTLNHALQSGSLHPLNSSIIALIPKSDEAISPANFRPISIVHSMQRIFSKIFTNRLTPLLSSLISHNQTEFLRGRSIIDNFAYAKEIISFASKTGTPIKADIHKAFDTLSWRFIATVLQKLGFSSHFSTNVLDCVLNGSSRIVLNGLAGKPIALRRGVRQGDLLSPYIFILAIDFLSRWLSKLNSNGVLPVPIQGMFSGLFYAEDAIIFFKPSQQQAILLKLVFDSFHRVSGLALNSQKSDLVITATDDPTFLSIAAILNCRVSTFPIRYLGLPLSDRKLSNSDYQPLLNRFQTKLNGWSSSLLSKAGRLVLLNSCLSSLPIYFMSIFKLPSWVVKRIDSIRRSFLWHGVRQEKRKLIMSSWQLMTKPKKIRGLGLLDLKAFNTALLTKWLWKWADTSPSLWKPLASSLQNNSISVGPLNSFFSKILNFPQHIMTVGLSHHVSSGDGTLFWLHNWTGHIFKFAYPDLFSFAIDKHITVYTFVAHTSNYLGLFSPLLQASSSALFQLQCLLQEILSPLQHLTTTSIDEVSWKLPGAKGSFSTKSTYYFIKTFPTIYTPLCSIWKLKIPPRFKVFLWLMFQDKIATQDNLQKRGWSMANRCPLCLSNSETVAHLFNHCIYFREFKSIISQMLASHPLTVDSPIPCAHTAIIMSPAINKHVKSFFGIAYFIAWRERCNRIFRGTSKPPDDLLQEAILEWETLL</sequence>
<keyword evidence="3" id="KW-1185">Reference proteome</keyword>
<keyword evidence="2" id="KW-0808">Transferase</keyword>
<name>A0AAV8H633_9POAL</name>
<reference evidence="2" key="1">
    <citation type="submission" date="2022-08" db="EMBL/GenBank/DDBJ databases">
        <authorList>
            <person name="Marques A."/>
        </authorList>
    </citation>
    <scope>NUCLEOTIDE SEQUENCE</scope>
    <source>
        <strain evidence="2">RhyPub2mFocal</strain>
        <tissue evidence="2">Leaves</tissue>
    </source>
</reference>
<accession>A0AAV8H633</accession>
<gene>
    <name evidence="2" type="ORF">LUZ62_023294</name>
</gene>
<dbReference type="PANTHER" id="PTHR33116">
    <property type="entry name" value="REVERSE TRANSCRIPTASE ZINC-BINDING DOMAIN-CONTAINING PROTEIN-RELATED-RELATED"/>
    <property type="match status" value="1"/>
</dbReference>
<evidence type="ECO:0000313" key="2">
    <source>
        <dbReference type="EMBL" id="KAJ4810728.1"/>
    </source>
</evidence>
<dbReference type="CDD" id="cd01650">
    <property type="entry name" value="RT_nLTR_like"/>
    <property type="match status" value="1"/>
</dbReference>
<dbReference type="GO" id="GO:0003964">
    <property type="term" value="F:RNA-directed DNA polymerase activity"/>
    <property type="evidence" value="ECO:0007669"/>
    <property type="project" value="UniProtKB-KW"/>
</dbReference>
<dbReference type="Pfam" id="PF13966">
    <property type="entry name" value="zf-RVT"/>
    <property type="match status" value="1"/>
</dbReference>
<evidence type="ECO:0000259" key="1">
    <source>
        <dbReference type="PROSITE" id="PS50878"/>
    </source>
</evidence>
<dbReference type="PANTHER" id="PTHR33116:SF78">
    <property type="entry name" value="OS12G0587133 PROTEIN"/>
    <property type="match status" value="1"/>
</dbReference>
<dbReference type="InterPro" id="IPR043502">
    <property type="entry name" value="DNA/RNA_pol_sf"/>
</dbReference>
<dbReference type="InterPro" id="IPR026960">
    <property type="entry name" value="RVT-Znf"/>
</dbReference>
<dbReference type="InterPro" id="IPR000477">
    <property type="entry name" value="RT_dom"/>
</dbReference>
<evidence type="ECO:0000313" key="3">
    <source>
        <dbReference type="Proteomes" id="UP001140206"/>
    </source>
</evidence>
<dbReference type="Proteomes" id="UP001140206">
    <property type="component" value="Chromosome 1"/>
</dbReference>
<dbReference type="AlphaFoldDB" id="A0AAV8H633"/>
<dbReference type="SUPFAM" id="SSF56672">
    <property type="entry name" value="DNA/RNA polymerases"/>
    <property type="match status" value="1"/>
</dbReference>
<feature type="domain" description="Reverse transcriptase" evidence="1">
    <location>
        <begin position="208"/>
        <end position="479"/>
    </location>
</feature>
<keyword evidence="2" id="KW-0548">Nucleotidyltransferase</keyword>
<organism evidence="2 3">
    <name type="scientific">Rhynchospora pubera</name>
    <dbReference type="NCBI Taxonomy" id="906938"/>
    <lineage>
        <taxon>Eukaryota</taxon>
        <taxon>Viridiplantae</taxon>
        <taxon>Streptophyta</taxon>
        <taxon>Embryophyta</taxon>
        <taxon>Tracheophyta</taxon>
        <taxon>Spermatophyta</taxon>
        <taxon>Magnoliopsida</taxon>
        <taxon>Liliopsida</taxon>
        <taxon>Poales</taxon>
        <taxon>Cyperaceae</taxon>
        <taxon>Cyperoideae</taxon>
        <taxon>Rhynchosporeae</taxon>
        <taxon>Rhynchospora</taxon>
    </lineage>
</organism>
<comment type="caution">
    <text evidence="2">The sequence shown here is derived from an EMBL/GenBank/DDBJ whole genome shotgun (WGS) entry which is preliminary data.</text>
</comment>
<dbReference type="Pfam" id="PF00078">
    <property type="entry name" value="RVT_1"/>
    <property type="match status" value="1"/>
</dbReference>